<dbReference type="Proteomes" id="UP001279681">
    <property type="component" value="Unassembled WGS sequence"/>
</dbReference>
<name>A0ABU4W9V5_9FUSO</name>
<reference evidence="3" key="1">
    <citation type="submission" date="2023-07" db="EMBL/GenBank/DDBJ databases">
        <authorList>
            <person name="Colorado M.A."/>
            <person name="Villamil L.M."/>
            <person name="Melo J.F."/>
            <person name="Rodriguez J.A."/>
            <person name="Ruiz R.Y."/>
        </authorList>
    </citation>
    <scope>NUCLEOTIDE SEQUENCE [LARGE SCALE GENOMIC DNA]</scope>
    <source>
        <strain evidence="3">C33</strain>
    </source>
</reference>
<organism evidence="2 3">
    <name type="scientific">Candidatus Cetobacterium colombiensis</name>
    <dbReference type="NCBI Taxonomy" id="3073100"/>
    <lineage>
        <taxon>Bacteria</taxon>
        <taxon>Fusobacteriati</taxon>
        <taxon>Fusobacteriota</taxon>
        <taxon>Fusobacteriia</taxon>
        <taxon>Fusobacteriales</taxon>
        <taxon>Fusobacteriaceae</taxon>
        <taxon>Cetobacterium</taxon>
    </lineage>
</organism>
<evidence type="ECO:0000313" key="2">
    <source>
        <dbReference type="EMBL" id="MDX8336301.1"/>
    </source>
</evidence>
<dbReference type="PANTHER" id="PTHR36919:SF2">
    <property type="entry name" value="BLL6627 PROTEIN"/>
    <property type="match status" value="1"/>
</dbReference>
<dbReference type="RefSeq" id="WP_320313705.1">
    <property type="nucleotide sequence ID" value="NZ_JAVIKH010000008.1"/>
</dbReference>
<gene>
    <name evidence="2" type="ORF">RFV38_07310</name>
</gene>
<evidence type="ECO:0000259" key="1">
    <source>
        <dbReference type="Pfam" id="PF09917"/>
    </source>
</evidence>
<dbReference type="InterPro" id="IPR019223">
    <property type="entry name" value="DUF2147"/>
</dbReference>
<keyword evidence="3" id="KW-1185">Reference proteome</keyword>
<dbReference type="EMBL" id="JAVIKH010000008">
    <property type="protein sequence ID" value="MDX8336301.1"/>
    <property type="molecule type" value="Genomic_DNA"/>
</dbReference>
<sequence>MKKNVIFLFIITFLKIFSNDPYLGYWQMPDKKVVIEIQKEGQEYVGYVRWLKDLKYPKGDPMEGIEQIDRKNPDTSLRNRKVMNLQVVGNLKLNDKKDALVDGWIYDSWNGKKYYGSAKVIDKNTLSLKGSLDPWGVLGYSMKVKRVNLANEK</sequence>
<evidence type="ECO:0000313" key="3">
    <source>
        <dbReference type="Proteomes" id="UP001279681"/>
    </source>
</evidence>
<protein>
    <submittedName>
        <fullName evidence="2">DUF2147 domain-containing protein</fullName>
    </submittedName>
</protein>
<accession>A0ABU4W9V5</accession>
<dbReference type="Gene3D" id="2.40.128.520">
    <property type="match status" value="1"/>
</dbReference>
<dbReference type="PANTHER" id="PTHR36919">
    <property type="entry name" value="BLR1215 PROTEIN"/>
    <property type="match status" value="1"/>
</dbReference>
<proteinExistence type="predicted"/>
<feature type="domain" description="DUF2147" evidence="1">
    <location>
        <begin position="24"/>
        <end position="141"/>
    </location>
</feature>
<dbReference type="Pfam" id="PF09917">
    <property type="entry name" value="DUF2147"/>
    <property type="match status" value="1"/>
</dbReference>
<comment type="caution">
    <text evidence="2">The sequence shown here is derived from an EMBL/GenBank/DDBJ whole genome shotgun (WGS) entry which is preliminary data.</text>
</comment>